<dbReference type="InterPro" id="IPR052184">
    <property type="entry name" value="SDR_enzymes"/>
</dbReference>
<dbReference type="Gene3D" id="3.40.50.720">
    <property type="entry name" value="NAD(P)-binding Rossmann-like Domain"/>
    <property type="match status" value="1"/>
</dbReference>
<dbReference type="PANTHER" id="PTHR45458:SF1">
    <property type="entry name" value="SHORT CHAIN DEHYDROGENASE"/>
    <property type="match status" value="1"/>
</dbReference>
<dbReference type="PANTHER" id="PTHR45458">
    <property type="entry name" value="SHORT-CHAIN DEHYDROGENASE/REDUCTASE SDR"/>
    <property type="match status" value="1"/>
</dbReference>
<dbReference type="InterPro" id="IPR002347">
    <property type="entry name" value="SDR_fam"/>
</dbReference>
<dbReference type="EMBL" id="JAPDMQ010000370">
    <property type="protein sequence ID" value="KAK0526031.1"/>
    <property type="molecule type" value="Genomic_DNA"/>
</dbReference>
<dbReference type="Proteomes" id="UP001176521">
    <property type="component" value="Unassembled WGS sequence"/>
</dbReference>
<organism evidence="1 2">
    <name type="scientific">Tilletia horrida</name>
    <dbReference type="NCBI Taxonomy" id="155126"/>
    <lineage>
        <taxon>Eukaryota</taxon>
        <taxon>Fungi</taxon>
        <taxon>Dikarya</taxon>
        <taxon>Basidiomycota</taxon>
        <taxon>Ustilaginomycotina</taxon>
        <taxon>Exobasidiomycetes</taxon>
        <taxon>Tilletiales</taxon>
        <taxon>Tilletiaceae</taxon>
        <taxon>Tilletia</taxon>
    </lineage>
</organism>
<dbReference type="Pfam" id="PF00106">
    <property type="entry name" value="adh_short"/>
    <property type="match status" value="1"/>
</dbReference>
<sequence>MSKPTAVVVGASRGIGQALLSKLSEAGYETYGTARNPDSIAHSSSAKAIFRADLTDATSLSAAAASFAGARGAAALDVLVVCGATAGDEPYLDITPDRLLDFYNTNVVGPLRAVHAFLPSLRQGQGDGGREGGQRTIVLLTSLASNVGMRASNALTQPPEKRLPISTGPYGGTKAALNKLGIGLFSELEREGFRIVLVHPGLVNTDMAQAMIARVRARGDCPWTVIEVDESTEGIVKVIKDATGHEGPLLWYRDWKGNDLPW</sequence>
<evidence type="ECO:0000313" key="2">
    <source>
        <dbReference type="Proteomes" id="UP001176521"/>
    </source>
</evidence>
<accession>A0AAN6JJ39</accession>
<name>A0AAN6JJ39_9BASI</name>
<comment type="caution">
    <text evidence="1">The sequence shown here is derived from an EMBL/GenBank/DDBJ whole genome shotgun (WGS) entry which is preliminary data.</text>
</comment>
<dbReference type="AlphaFoldDB" id="A0AAN6JJ39"/>
<dbReference type="SUPFAM" id="SSF51735">
    <property type="entry name" value="NAD(P)-binding Rossmann-fold domains"/>
    <property type="match status" value="1"/>
</dbReference>
<evidence type="ECO:0000313" key="1">
    <source>
        <dbReference type="EMBL" id="KAK0526031.1"/>
    </source>
</evidence>
<evidence type="ECO:0008006" key="3">
    <source>
        <dbReference type="Google" id="ProtNLM"/>
    </source>
</evidence>
<dbReference type="GO" id="GO:0016616">
    <property type="term" value="F:oxidoreductase activity, acting on the CH-OH group of donors, NAD or NADP as acceptor"/>
    <property type="evidence" value="ECO:0007669"/>
    <property type="project" value="TreeGrafter"/>
</dbReference>
<proteinExistence type="predicted"/>
<reference evidence="1" key="1">
    <citation type="journal article" date="2023" name="PhytoFront">
        <title>Draft Genome Resources of Seven Strains of Tilletia horrida, Causal Agent of Kernel Smut of Rice.</title>
        <authorList>
            <person name="Khanal S."/>
            <person name="Antony Babu S."/>
            <person name="Zhou X.G."/>
        </authorList>
    </citation>
    <scope>NUCLEOTIDE SEQUENCE</scope>
    <source>
        <strain evidence="1">TX3</strain>
    </source>
</reference>
<dbReference type="InterPro" id="IPR036291">
    <property type="entry name" value="NAD(P)-bd_dom_sf"/>
</dbReference>
<protein>
    <recommendedName>
        <fullName evidence="3">NAD(P)-binding protein</fullName>
    </recommendedName>
</protein>
<gene>
    <name evidence="1" type="ORF">OC842_005319</name>
</gene>
<keyword evidence="2" id="KW-1185">Reference proteome</keyword>
<dbReference type="PRINTS" id="PR00081">
    <property type="entry name" value="GDHRDH"/>
</dbReference>